<evidence type="ECO:0000313" key="2">
    <source>
        <dbReference type="EMBL" id="KAK9759984.1"/>
    </source>
</evidence>
<dbReference type="InterPro" id="IPR036249">
    <property type="entry name" value="Thioredoxin-like_sf"/>
</dbReference>
<organism evidence="2 3">
    <name type="scientific">Basidiobolus ranarum</name>
    <dbReference type="NCBI Taxonomy" id="34480"/>
    <lineage>
        <taxon>Eukaryota</taxon>
        <taxon>Fungi</taxon>
        <taxon>Fungi incertae sedis</taxon>
        <taxon>Zoopagomycota</taxon>
        <taxon>Entomophthoromycotina</taxon>
        <taxon>Basidiobolomycetes</taxon>
        <taxon>Basidiobolales</taxon>
        <taxon>Basidiobolaceae</taxon>
        <taxon>Basidiobolus</taxon>
    </lineage>
</organism>
<dbReference type="EMBL" id="JASJQH010002711">
    <property type="protein sequence ID" value="KAK9759984.1"/>
    <property type="molecule type" value="Genomic_DNA"/>
</dbReference>
<dbReference type="Pfam" id="PF02798">
    <property type="entry name" value="GST_N"/>
    <property type="match status" value="1"/>
</dbReference>
<dbReference type="PANTHER" id="PTHR11571">
    <property type="entry name" value="GLUTATHIONE S-TRANSFERASE"/>
    <property type="match status" value="1"/>
</dbReference>
<dbReference type="InterPro" id="IPR050213">
    <property type="entry name" value="GST_superfamily"/>
</dbReference>
<dbReference type="PANTHER" id="PTHR11571:SF150">
    <property type="entry name" value="GLUTATHIONE S-TRANSFERASE"/>
    <property type="match status" value="1"/>
</dbReference>
<dbReference type="Gene3D" id="1.20.1050.10">
    <property type="match status" value="1"/>
</dbReference>
<dbReference type="Pfam" id="PF14497">
    <property type="entry name" value="GST_C_3"/>
    <property type="match status" value="1"/>
</dbReference>
<dbReference type="CDD" id="cd03039">
    <property type="entry name" value="GST_N_Sigma_like"/>
    <property type="match status" value="1"/>
</dbReference>
<dbReference type="InterPro" id="IPR004045">
    <property type="entry name" value="Glutathione_S-Trfase_N"/>
</dbReference>
<gene>
    <name evidence="2" type="ORF">K7432_016439</name>
</gene>
<name>A0ABR2WEQ0_9FUNG</name>
<comment type="caution">
    <text evidence="2">The sequence shown here is derived from an EMBL/GenBank/DDBJ whole genome shotgun (WGS) entry which is preliminary data.</text>
</comment>
<evidence type="ECO:0000259" key="1">
    <source>
        <dbReference type="PROSITE" id="PS50404"/>
    </source>
</evidence>
<dbReference type="InterPro" id="IPR040079">
    <property type="entry name" value="Glutathione_S-Trfase"/>
</dbReference>
<protein>
    <recommendedName>
        <fullName evidence="1">GST N-terminal domain-containing protein</fullName>
    </recommendedName>
</protein>
<dbReference type="SUPFAM" id="SSF52833">
    <property type="entry name" value="Thioredoxin-like"/>
    <property type="match status" value="1"/>
</dbReference>
<reference evidence="2 3" key="1">
    <citation type="submission" date="2023-04" db="EMBL/GenBank/DDBJ databases">
        <title>Genome of Basidiobolus ranarum AG-B5.</title>
        <authorList>
            <person name="Stajich J.E."/>
            <person name="Carter-House D."/>
            <person name="Gryganskyi A."/>
        </authorList>
    </citation>
    <scope>NUCLEOTIDE SEQUENCE [LARGE SCALE GENOMIC DNA]</scope>
    <source>
        <strain evidence="2 3">AG-B5</strain>
    </source>
</reference>
<feature type="domain" description="GST N-terminal" evidence="1">
    <location>
        <begin position="4"/>
        <end position="84"/>
    </location>
</feature>
<dbReference type="Gene3D" id="3.40.30.10">
    <property type="entry name" value="Glutaredoxin"/>
    <property type="match status" value="1"/>
</dbReference>
<proteinExistence type="predicted"/>
<keyword evidence="3" id="KW-1185">Reference proteome</keyword>
<dbReference type="PROSITE" id="PS50404">
    <property type="entry name" value="GST_NTER"/>
    <property type="match status" value="1"/>
</dbReference>
<sequence length="207" mass="23804">MSATHYELFYFPSPGLSETIRILLEYGKVEWSERNPTNWQEEKLTTPFGFLPVLTERDQDGSEYQLCESHAIQRYLARKFDLLGSNEREAGTIDSFTEGWKTMLNALIKSKHAKTDEIKEVALADFETAAEHIIKYHGAQLTKNANGYYVGSKLSLVDIHAYAMIQITHLYVRKIFDLEPFNKLCKNIENDPVIGAYVKERLSAYKI</sequence>
<accession>A0ABR2WEQ0</accession>
<dbReference type="Proteomes" id="UP001479436">
    <property type="component" value="Unassembled WGS sequence"/>
</dbReference>
<dbReference type="SFLD" id="SFLDS00019">
    <property type="entry name" value="Glutathione_Transferase_(cytos"/>
    <property type="match status" value="1"/>
</dbReference>
<dbReference type="InterPro" id="IPR036282">
    <property type="entry name" value="Glutathione-S-Trfase_C_sf"/>
</dbReference>
<evidence type="ECO:0000313" key="3">
    <source>
        <dbReference type="Proteomes" id="UP001479436"/>
    </source>
</evidence>
<dbReference type="InterPro" id="IPR004046">
    <property type="entry name" value="GST_C"/>
</dbReference>
<dbReference type="SUPFAM" id="SSF47616">
    <property type="entry name" value="GST C-terminal domain-like"/>
    <property type="match status" value="1"/>
</dbReference>